<evidence type="ECO:0000313" key="1">
    <source>
        <dbReference type="EMBL" id="PMC25436.1"/>
    </source>
</evidence>
<dbReference type="EMBL" id="PNGJ01000001">
    <property type="protein sequence ID" value="PMC25436.1"/>
    <property type="molecule type" value="Genomic_DNA"/>
</dbReference>
<reference evidence="1 2" key="1">
    <citation type="submission" date="2017-09" db="EMBL/GenBank/DDBJ databases">
        <title>Bacterial strain isolated from the female urinary microbiota.</title>
        <authorList>
            <person name="Thomas-White K."/>
            <person name="Kumar N."/>
            <person name="Forster S."/>
            <person name="Putonti C."/>
            <person name="Lawley T."/>
            <person name="Wolfe A.J."/>
        </authorList>
    </citation>
    <scope>NUCLEOTIDE SEQUENCE [LARGE SCALE GENOMIC DNA]</scope>
    <source>
        <strain evidence="1 2">UMB0536</strain>
    </source>
</reference>
<accession>A0A2N6QTQ8</accession>
<gene>
    <name evidence="1" type="ORF">CJ231_01165</name>
</gene>
<dbReference type="AlphaFoldDB" id="A0A2N6QTQ8"/>
<evidence type="ECO:0000313" key="2">
    <source>
        <dbReference type="Proteomes" id="UP000235564"/>
    </source>
</evidence>
<name>A0A2N6QTQ8_9BACT</name>
<protein>
    <submittedName>
        <fullName evidence="1">Uncharacterized protein</fullName>
    </submittedName>
</protein>
<comment type="caution">
    <text evidence="1">The sequence shown here is derived from an EMBL/GenBank/DDBJ whole genome shotgun (WGS) entry which is preliminary data.</text>
</comment>
<proteinExistence type="predicted"/>
<dbReference type="RefSeq" id="WP_102696360.1">
    <property type="nucleotide sequence ID" value="NZ_PNGJ01000001.1"/>
</dbReference>
<dbReference type="Proteomes" id="UP000235564">
    <property type="component" value="Unassembled WGS sequence"/>
</dbReference>
<organism evidence="1 2">
    <name type="scientific">Hoylesella buccalis</name>
    <dbReference type="NCBI Taxonomy" id="28127"/>
    <lineage>
        <taxon>Bacteria</taxon>
        <taxon>Pseudomonadati</taxon>
        <taxon>Bacteroidota</taxon>
        <taxon>Bacteroidia</taxon>
        <taxon>Bacteroidales</taxon>
        <taxon>Prevotellaceae</taxon>
        <taxon>Hoylesella</taxon>
    </lineage>
</organism>
<sequence length="260" mass="30368">MKTKEIRKEDIENLFEEYDIEIKGENFIDSLCNKINGYVSDILIEDYKDIMLETAELLYYFRGIGDEIEIKGTIEKPRFGERKNQERKAKLNISTIKDDLEANLSKTIRAQDPILSFTATMKAQHINVSEKIEEGYFKSDEFVKRPLSDEELEYIIERGSKDKEQERRITKNMYLGNLCILIKNDILANCAFDDEKFVLDSIKGYSLLYDIIALSGFADKIVGEKQYKGLIGKEKHIWVNNKITAWENHKKKKYHIAKTK</sequence>